<protein>
    <recommendedName>
        <fullName evidence="2">Fatty acyl-CoA reductase C-terminal domain-containing protein</fullName>
    </recommendedName>
</protein>
<feature type="transmembrane region" description="Helical" evidence="1">
    <location>
        <begin position="85"/>
        <end position="109"/>
    </location>
</feature>
<feature type="domain" description="Fatty acyl-CoA reductase C-terminal" evidence="2">
    <location>
        <begin position="2"/>
        <end position="71"/>
    </location>
</feature>
<name>A0AAW0ZCK8_9HYME</name>
<organism evidence="3 4">
    <name type="scientific">Tetragonisca angustula</name>
    <dbReference type="NCBI Taxonomy" id="166442"/>
    <lineage>
        <taxon>Eukaryota</taxon>
        <taxon>Metazoa</taxon>
        <taxon>Ecdysozoa</taxon>
        <taxon>Arthropoda</taxon>
        <taxon>Hexapoda</taxon>
        <taxon>Insecta</taxon>
        <taxon>Pterygota</taxon>
        <taxon>Neoptera</taxon>
        <taxon>Endopterygota</taxon>
        <taxon>Hymenoptera</taxon>
        <taxon>Apocrita</taxon>
        <taxon>Aculeata</taxon>
        <taxon>Apoidea</taxon>
        <taxon>Anthophila</taxon>
        <taxon>Apidae</taxon>
        <taxon>Tetragonisca</taxon>
    </lineage>
</organism>
<accession>A0AAW0ZCK8</accession>
<comment type="caution">
    <text evidence="3">The sequence shown here is derived from an EMBL/GenBank/DDBJ whole genome shotgun (WGS) entry which is preliminary data.</text>
</comment>
<dbReference type="Pfam" id="PF03015">
    <property type="entry name" value="Sterile"/>
    <property type="match status" value="1"/>
</dbReference>
<proteinExistence type="predicted"/>
<gene>
    <name evidence="3" type="ORF">QLX08_010407</name>
</gene>
<evidence type="ECO:0000259" key="2">
    <source>
        <dbReference type="Pfam" id="PF03015"/>
    </source>
</evidence>
<sequence>MVKSSKRFNELANAQYFSMHEWTFHRDNVRKMMVDVKTLKDSEIVKLNRDVDWERYITIYMTGIEKFILKEKFKSIDASRQRLSVLYWIHQIIQIFGIIAILAIISYTIY</sequence>
<evidence type="ECO:0000256" key="1">
    <source>
        <dbReference type="SAM" id="Phobius"/>
    </source>
</evidence>
<dbReference type="AlphaFoldDB" id="A0AAW0ZCK8"/>
<keyword evidence="1" id="KW-0472">Membrane</keyword>
<dbReference type="EMBL" id="JAWNGG020000278">
    <property type="protein sequence ID" value="KAK9295214.1"/>
    <property type="molecule type" value="Genomic_DNA"/>
</dbReference>
<evidence type="ECO:0000313" key="4">
    <source>
        <dbReference type="Proteomes" id="UP001432146"/>
    </source>
</evidence>
<keyword evidence="4" id="KW-1185">Reference proteome</keyword>
<dbReference type="Proteomes" id="UP001432146">
    <property type="component" value="Unassembled WGS sequence"/>
</dbReference>
<keyword evidence="1" id="KW-0812">Transmembrane</keyword>
<evidence type="ECO:0000313" key="3">
    <source>
        <dbReference type="EMBL" id="KAK9295214.1"/>
    </source>
</evidence>
<dbReference type="InterPro" id="IPR033640">
    <property type="entry name" value="FAR_C"/>
</dbReference>
<keyword evidence="1" id="KW-1133">Transmembrane helix</keyword>
<reference evidence="3 4" key="1">
    <citation type="submission" date="2024-05" db="EMBL/GenBank/DDBJ databases">
        <title>The nuclear and mitochondrial genome assemblies of Tetragonisca angustula (Apidae: Meliponini), a tiny yet remarkable pollinator in the Neotropics.</title>
        <authorList>
            <person name="Ferrari R."/>
            <person name="Ricardo P.C."/>
            <person name="Dias F.C."/>
            <person name="Araujo N.S."/>
            <person name="Soares D.O."/>
            <person name="Zhou Q.-S."/>
            <person name="Zhu C.-D."/>
            <person name="Coutinho L."/>
            <person name="Airas M.C."/>
            <person name="Batista T.M."/>
        </authorList>
    </citation>
    <scope>NUCLEOTIDE SEQUENCE [LARGE SCALE GENOMIC DNA]</scope>
    <source>
        <strain evidence="3">ASF017062</strain>
        <tissue evidence="3">Abdomen</tissue>
    </source>
</reference>